<dbReference type="Proteomes" id="UP001529340">
    <property type="component" value="Unassembled WGS sequence"/>
</dbReference>
<evidence type="ECO:0000256" key="6">
    <source>
        <dbReference type="ARBA" id="ARBA00023136"/>
    </source>
</evidence>
<comment type="similarity">
    <text evidence="2">Belongs to the CDP-glycerol glycerophosphotransferase family.</text>
</comment>
<evidence type="ECO:0000256" key="4">
    <source>
        <dbReference type="ARBA" id="ARBA00022679"/>
    </source>
</evidence>
<evidence type="ECO:0000313" key="8">
    <source>
        <dbReference type="Proteomes" id="UP001529340"/>
    </source>
</evidence>
<dbReference type="RefSeq" id="WP_289607117.1">
    <property type="nucleotide sequence ID" value="NZ_JAUDCG010000010.1"/>
</dbReference>
<organism evidence="7 8">
    <name type="scientific">Amedibacillus dolichus</name>
    <dbReference type="NCBI Taxonomy" id="31971"/>
    <lineage>
        <taxon>Bacteria</taxon>
        <taxon>Bacillati</taxon>
        <taxon>Bacillota</taxon>
        <taxon>Erysipelotrichia</taxon>
        <taxon>Erysipelotrichales</taxon>
        <taxon>Erysipelotrichaceae</taxon>
        <taxon>Amedibacillus</taxon>
    </lineage>
</organism>
<sequence length="383" mass="45097">MCQRLSKEAVINEKKVIFSAFSGRLYACSPKAIYEYMIQSPEFKDYTFVWAFTKPDQKQHLFHDSRTILVKFQSEAFFQHLSTARYWVFNFTTPPYFIKRDDQIFVQCWHGTPLKRIGMDIQVDGNAATKKEDIHKHYLEVGKICDYFLSPSKFATDRFISAFGLNVLHKEHVIIEQGYPRNASLFTGTEEKIKALRESFGIPEGKKVILYCPTFRDDQYQKGLGHTYQLGINLLRLKEKLPPDYFLLLRLHYLVSNKIDISQFKGFALDVSNYDDVNDLYLVSDMLVTDYSSVFFDFENLHRPIIFYMYDLADYKNKLRDFYLDLNELPGPIVEKERDLIDTILNIDQIAQGYEGNYQRCCERFNYLDDAEATQRVVKEFMK</sequence>
<dbReference type="SUPFAM" id="SSF53756">
    <property type="entry name" value="UDP-Glycosyltransferase/glycogen phosphorylase"/>
    <property type="match status" value="1"/>
</dbReference>
<reference evidence="7 8" key="3">
    <citation type="submission" date="2023-06" db="EMBL/GenBank/DDBJ databases">
        <authorList>
            <person name="Zeman M."/>
            <person name="Kubasova T."/>
            <person name="Jahodarova E."/>
            <person name="Nykrynova M."/>
            <person name="Rychlik I."/>
        </authorList>
    </citation>
    <scope>NUCLEOTIDE SEQUENCE [LARGE SCALE GENOMIC DNA]</scope>
    <source>
        <strain evidence="7 8">ET39</strain>
    </source>
</reference>
<reference evidence="8" key="1">
    <citation type="submission" date="2023-06" db="EMBL/GenBank/DDBJ databases">
        <title>Identification and characterization of horizontal gene transfer across gut microbiota members of farm animals based on homology search.</title>
        <authorList>
            <person name="Zeman M."/>
            <person name="Kubasova T."/>
            <person name="Jahodarova E."/>
            <person name="Nykrynova M."/>
            <person name="Rychlik I."/>
        </authorList>
    </citation>
    <scope>NUCLEOTIDE SEQUENCE [LARGE SCALE GENOMIC DNA]</scope>
    <source>
        <strain evidence="8">ET39</strain>
    </source>
</reference>
<evidence type="ECO:0000313" key="7">
    <source>
        <dbReference type="EMBL" id="MDM8156649.1"/>
    </source>
</evidence>
<dbReference type="InterPro" id="IPR007554">
    <property type="entry name" value="Glycerophosphate_synth"/>
</dbReference>
<dbReference type="Pfam" id="PF04464">
    <property type="entry name" value="Glyphos_transf"/>
    <property type="match status" value="1"/>
</dbReference>
<evidence type="ECO:0000256" key="1">
    <source>
        <dbReference type="ARBA" id="ARBA00004202"/>
    </source>
</evidence>
<name>A0ABT7UAI4_9FIRM</name>
<dbReference type="InterPro" id="IPR043148">
    <property type="entry name" value="TagF_C"/>
</dbReference>
<dbReference type="InterPro" id="IPR043149">
    <property type="entry name" value="TagF_N"/>
</dbReference>
<accession>A0ABT7UAI4</accession>
<dbReference type="Gene3D" id="3.40.50.12580">
    <property type="match status" value="1"/>
</dbReference>
<reference evidence="7 8" key="2">
    <citation type="submission" date="2023-06" db="EMBL/GenBank/DDBJ databases">
        <title>Identification and characterization of horizontal gene transfer across gut microbiota members of farm animals based on homology search.</title>
        <authorList>
            <person name="Schwarzerova J."/>
            <person name="Nykrynova M."/>
            <person name="Jureckova K."/>
            <person name="Cejkova D."/>
            <person name="Rychlik I."/>
        </authorList>
    </citation>
    <scope>NUCLEOTIDE SEQUENCE [LARGE SCALE GENOMIC DNA]</scope>
    <source>
        <strain evidence="7 8">ET39</strain>
    </source>
</reference>
<protein>
    <submittedName>
        <fullName evidence="7">CDP-glycerol glycerophosphotransferase family protein</fullName>
    </submittedName>
</protein>
<dbReference type="PANTHER" id="PTHR37316">
    <property type="entry name" value="TEICHOIC ACID GLYCEROL-PHOSPHATE PRIMASE"/>
    <property type="match status" value="1"/>
</dbReference>
<proteinExistence type="inferred from homology"/>
<comment type="caution">
    <text evidence="7">The sequence shown here is derived from an EMBL/GenBank/DDBJ whole genome shotgun (WGS) entry which is preliminary data.</text>
</comment>
<keyword evidence="3" id="KW-1003">Cell membrane</keyword>
<keyword evidence="6" id="KW-0472">Membrane</keyword>
<keyword evidence="5" id="KW-0777">Teichoic acid biosynthesis</keyword>
<evidence type="ECO:0000256" key="2">
    <source>
        <dbReference type="ARBA" id="ARBA00010488"/>
    </source>
</evidence>
<comment type="subcellular location">
    <subcellularLocation>
        <location evidence="1">Cell membrane</location>
        <topology evidence="1">Peripheral membrane protein</topology>
    </subcellularLocation>
</comment>
<dbReference type="EMBL" id="JAUDCG010000010">
    <property type="protein sequence ID" value="MDM8156649.1"/>
    <property type="molecule type" value="Genomic_DNA"/>
</dbReference>
<evidence type="ECO:0000256" key="3">
    <source>
        <dbReference type="ARBA" id="ARBA00022475"/>
    </source>
</evidence>
<evidence type="ECO:0000256" key="5">
    <source>
        <dbReference type="ARBA" id="ARBA00022944"/>
    </source>
</evidence>
<gene>
    <name evidence="7" type="ORF">QUV96_03225</name>
</gene>
<dbReference type="PANTHER" id="PTHR37316:SF3">
    <property type="entry name" value="TEICHOIC ACID GLYCEROL-PHOSPHATE TRANSFERASE"/>
    <property type="match status" value="1"/>
</dbReference>
<dbReference type="Gene3D" id="3.40.50.11820">
    <property type="match status" value="1"/>
</dbReference>
<keyword evidence="4" id="KW-0808">Transferase</keyword>
<dbReference type="InterPro" id="IPR051612">
    <property type="entry name" value="Teichoic_Acid_Biosynth"/>
</dbReference>
<keyword evidence="8" id="KW-1185">Reference proteome</keyword>